<keyword evidence="1 2" id="KW-0430">Lectin</keyword>
<name>A0AAW1TJ72_9CUCU</name>
<dbReference type="GO" id="GO:0016936">
    <property type="term" value="F:galactoside binding"/>
    <property type="evidence" value="ECO:0007669"/>
    <property type="project" value="TreeGrafter"/>
</dbReference>
<dbReference type="PROSITE" id="PS51304">
    <property type="entry name" value="GALECTIN"/>
    <property type="match status" value="2"/>
</dbReference>
<dbReference type="SUPFAM" id="SSF49899">
    <property type="entry name" value="Concanavalin A-like lectins/glucanases"/>
    <property type="match status" value="2"/>
</dbReference>
<dbReference type="Pfam" id="PF00337">
    <property type="entry name" value="Gal-bind_lectin"/>
    <property type="match status" value="2"/>
</dbReference>
<evidence type="ECO:0000313" key="5">
    <source>
        <dbReference type="Proteomes" id="UP001431783"/>
    </source>
</evidence>
<dbReference type="InterPro" id="IPR044156">
    <property type="entry name" value="Galectin-like"/>
</dbReference>
<dbReference type="Proteomes" id="UP001431783">
    <property type="component" value="Unassembled WGS sequence"/>
</dbReference>
<evidence type="ECO:0000313" key="4">
    <source>
        <dbReference type="EMBL" id="KAK9870926.1"/>
    </source>
</evidence>
<dbReference type="PANTHER" id="PTHR11346">
    <property type="entry name" value="GALECTIN"/>
    <property type="match status" value="1"/>
</dbReference>
<dbReference type="PANTHER" id="PTHR11346:SF176">
    <property type="entry name" value="32 KDA BETA-GALACTOSIDE-BINDING LECTIN LEC-3"/>
    <property type="match status" value="1"/>
</dbReference>
<comment type="caution">
    <text evidence="4">The sequence shown here is derived from an EMBL/GenBank/DDBJ whole genome shotgun (WGS) entry which is preliminary data.</text>
</comment>
<dbReference type="EMBL" id="JARQZJ010000004">
    <property type="protein sequence ID" value="KAK9870926.1"/>
    <property type="molecule type" value="Genomic_DNA"/>
</dbReference>
<accession>A0AAW1TJ72</accession>
<evidence type="ECO:0000256" key="1">
    <source>
        <dbReference type="ARBA" id="ARBA00022734"/>
    </source>
</evidence>
<reference evidence="4 5" key="1">
    <citation type="submission" date="2023-03" db="EMBL/GenBank/DDBJ databases">
        <title>Genome insight into feeding habits of ladybird beetles.</title>
        <authorList>
            <person name="Li H.-S."/>
            <person name="Huang Y.-H."/>
            <person name="Pang H."/>
        </authorList>
    </citation>
    <scope>NUCLEOTIDE SEQUENCE [LARGE SCALE GENOMIC DNA]</scope>
    <source>
        <strain evidence="4">SYSU_2023b</strain>
        <tissue evidence="4">Whole body</tissue>
    </source>
</reference>
<dbReference type="GO" id="GO:0030246">
    <property type="term" value="F:carbohydrate binding"/>
    <property type="evidence" value="ECO:0007669"/>
    <property type="project" value="UniProtKB-UniRule"/>
</dbReference>
<sequence>MSCCFFNMCADFCNDDEDLATEYGFDVLSIVAQRLLLSSRIEKIPHELEKGKVLSITSSALLNCQRWAINLMCGESSEADIAFHFNPRILQRCVVRNSRIKGQWGNEETLLNGHFGINHGEAFHLKIFTADDQFFVTYNERFICSFRFRVSPHTITHVELSGSLGLDEIIVEDFHKFPMGDEDLYVVEEIDGAVLNDTQMKTPFRSVLPAGLQLNWQLEVHGIPRMLPQTFSVGLREGIYLWPSTNITLQLTAYFGNNMLVRNAFIDNKWGHEERTKGNKFLPATPFSLWIRRGPKRYSIWVNGKLQAEFTYKSDPDQVKSVYIQGDVDIRGIYVNKNPEKYFLGT</sequence>
<dbReference type="Gene3D" id="2.60.120.200">
    <property type="match status" value="2"/>
</dbReference>
<protein>
    <recommendedName>
        <fullName evidence="2">Galectin</fullName>
    </recommendedName>
</protein>
<dbReference type="AlphaFoldDB" id="A0AAW1TJ72"/>
<feature type="domain" description="Galectin" evidence="3">
    <location>
        <begin position="40"/>
        <end position="172"/>
    </location>
</feature>
<dbReference type="SMART" id="SM00908">
    <property type="entry name" value="Gal-bind_lectin"/>
    <property type="match status" value="2"/>
</dbReference>
<dbReference type="CDD" id="cd00070">
    <property type="entry name" value="GLECT"/>
    <property type="match status" value="2"/>
</dbReference>
<proteinExistence type="predicted"/>
<evidence type="ECO:0000256" key="2">
    <source>
        <dbReference type="RuleBase" id="RU102079"/>
    </source>
</evidence>
<dbReference type="InterPro" id="IPR013320">
    <property type="entry name" value="ConA-like_dom_sf"/>
</dbReference>
<dbReference type="SMART" id="SM00276">
    <property type="entry name" value="GLECT"/>
    <property type="match status" value="2"/>
</dbReference>
<keyword evidence="5" id="KW-1185">Reference proteome</keyword>
<organism evidence="4 5">
    <name type="scientific">Henosepilachna vigintioctopunctata</name>
    <dbReference type="NCBI Taxonomy" id="420089"/>
    <lineage>
        <taxon>Eukaryota</taxon>
        <taxon>Metazoa</taxon>
        <taxon>Ecdysozoa</taxon>
        <taxon>Arthropoda</taxon>
        <taxon>Hexapoda</taxon>
        <taxon>Insecta</taxon>
        <taxon>Pterygota</taxon>
        <taxon>Neoptera</taxon>
        <taxon>Endopterygota</taxon>
        <taxon>Coleoptera</taxon>
        <taxon>Polyphaga</taxon>
        <taxon>Cucujiformia</taxon>
        <taxon>Coccinelloidea</taxon>
        <taxon>Coccinellidae</taxon>
        <taxon>Epilachninae</taxon>
        <taxon>Epilachnini</taxon>
        <taxon>Henosepilachna</taxon>
    </lineage>
</organism>
<feature type="domain" description="Galectin" evidence="3">
    <location>
        <begin position="204"/>
        <end position="336"/>
    </location>
</feature>
<dbReference type="InterPro" id="IPR001079">
    <property type="entry name" value="Galectin_CRD"/>
</dbReference>
<gene>
    <name evidence="4" type="ORF">WA026_009889</name>
</gene>
<evidence type="ECO:0000259" key="3">
    <source>
        <dbReference type="PROSITE" id="PS51304"/>
    </source>
</evidence>